<dbReference type="OrthoDB" id="5827825at2"/>
<comment type="caution">
    <text evidence="1">The sequence shown here is derived from an EMBL/GenBank/DDBJ whole genome shotgun (WGS) entry which is preliminary data.</text>
</comment>
<evidence type="ECO:0000313" key="1">
    <source>
        <dbReference type="EMBL" id="PQJ61775.1"/>
    </source>
</evidence>
<reference evidence="1 2" key="1">
    <citation type="submission" date="2016-12" db="EMBL/GenBank/DDBJ databases">
        <title>Diversity of luminous bacteria.</title>
        <authorList>
            <person name="Yoshizawa S."/>
            <person name="Kogure K."/>
        </authorList>
    </citation>
    <scope>NUCLEOTIDE SEQUENCE [LARGE SCALE GENOMIC DNA]</scope>
    <source>
        <strain evidence="1 2">LC1-200</strain>
    </source>
</reference>
<dbReference type="AlphaFoldDB" id="A0A2S7VIJ2"/>
<organism evidence="1 2">
    <name type="scientific">Photobacterium angustum</name>
    <dbReference type="NCBI Taxonomy" id="661"/>
    <lineage>
        <taxon>Bacteria</taxon>
        <taxon>Pseudomonadati</taxon>
        <taxon>Pseudomonadota</taxon>
        <taxon>Gammaproteobacteria</taxon>
        <taxon>Vibrionales</taxon>
        <taxon>Vibrionaceae</taxon>
        <taxon>Photobacterium</taxon>
    </lineage>
</organism>
<proteinExistence type="predicted"/>
<accession>A0A2S7VIJ2</accession>
<evidence type="ECO:0000313" key="2">
    <source>
        <dbReference type="Proteomes" id="UP000238730"/>
    </source>
</evidence>
<dbReference type="EMBL" id="MSCJ01000003">
    <property type="protein sequence ID" value="PQJ61775.1"/>
    <property type="molecule type" value="Genomic_DNA"/>
</dbReference>
<protein>
    <submittedName>
        <fullName evidence="1">Uncharacterized protein</fullName>
    </submittedName>
</protein>
<dbReference type="RefSeq" id="WP_105061644.1">
    <property type="nucleotide sequence ID" value="NZ_MSCJ01000003.1"/>
</dbReference>
<sequence length="151" mass="17549">MIAQLYNAYLGELYGIVFFKTFAEKYSDDSHNNKWQTLIKVEELTAKCLKEGLEALGHPCPDYDQDMEDKGLADANKWLALPWQELVDTMVPWVAPYQQRYQQQADEASEHRYLFTLVADHENAIYDYLLAEQRGDNNALDILTTFINKYA</sequence>
<name>A0A2S7VIJ2_PHOAN</name>
<dbReference type="Proteomes" id="UP000238730">
    <property type="component" value="Unassembled WGS sequence"/>
</dbReference>
<gene>
    <name evidence="1" type="ORF">BTO08_15920</name>
</gene>